<feature type="region of interest" description="Disordered" evidence="1">
    <location>
        <begin position="1"/>
        <end position="20"/>
    </location>
</feature>
<dbReference type="EMBL" id="JANPWB010000010">
    <property type="protein sequence ID" value="KAJ1139065.1"/>
    <property type="molecule type" value="Genomic_DNA"/>
</dbReference>
<sequence>MAGECRGGPEPGVRGLPGTVWPTTVCPTPEGRLVGHEQPSGERAPGVRGVEWLVKRRQTRSPGWGESGLVGVSGGAEETH</sequence>
<dbReference type="AlphaFoldDB" id="A0AAV7QFZ2"/>
<comment type="caution">
    <text evidence="2">The sequence shown here is derived from an EMBL/GenBank/DDBJ whole genome shotgun (WGS) entry which is preliminary data.</text>
</comment>
<evidence type="ECO:0000313" key="2">
    <source>
        <dbReference type="EMBL" id="KAJ1139065.1"/>
    </source>
</evidence>
<feature type="compositionally biased region" description="Gly residues" evidence="1">
    <location>
        <begin position="1"/>
        <end position="10"/>
    </location>
</feature>
<evidence type="ECO:0000256" key="1">
    <source>
        <dbReference type="SAM" id="MobiDB-lite"/>
    </source>
</evidence>
<evidence type="ECO:0000313" key="3">
    <source>
        <dbReference type="Proteomes" id="UP001066276"/>
    </source>
</evidence>
<organism evidence="2 3">
    <name type="scientific">Pleurodeles waltl</name>
    <name type="common">Iberian ribbed newt</name>
    <dbReference type="NCBI Taxonomy" id="8319"/>
    <lineage>
        <taxon>Eukaryota</taxon>
        <taxon>Metazoa</taxon>
        <taxon>Chordata</taxon>
        <taxon>Craniata</taxon>
        <taxon>Vertebrata</taxon>
        <taxon>Euteleostomi</taxon>
        <taxon>Amphibia</taxon>
        <taxon>Batrachia</taxon>
        <taxon>Caudata</taxon>
        <taxon>Salamandroidea</taxon>
        <taxon>Salamandridae</taxon>
        <taxon>Pleurodelinae</taxon>
        <taxon>Pleurodeles</taxon>
    </lineage>
</organism>
<name>A0AAV7QFZ2_PLEWA</name>
<protein>
    <submittedName>
        <fullName evidence="2">Uncharacterized protein</fullName>
    </submittedName>
</protein>
<reference evidence="2" key="1">
    <citation type="journal article" date="2022" name="bioRxiv">
        <title>Sequencing and chromosome-scale assembly of the giantPleurodeles waltlgenome.</title>
        <authorList>
            <person name="Brown T."/>
            <person name="Elewa A."/>
            <person name="Iarovenko S."/>
            <person name="Subramanian E."/>
            <person name="Araus A.J."/>
            <person name="Petzold A."/>
            <person name="Susuki M."/>
            <person name="Suzuki K.-i.T."/>
            <person name="Hayashi T."/>
            <person name="Toyoda A."/>
            <person name="Oliveira C."/>
            <person name="Osipova E."/>
            <person name="Leigh N.D."/>
            <person name="Simon A."/>
            <person name="Yun M.H."/>
        </authorList>
    </citation>
    <scope>NUCLEOTIDE SEQUENCE</scope>
    <source>
        <strain evidence="2">20211129_DDA</strain>
        <tissue evidence="2">Liver</tissue>
    </source>
</reference>
<gene>
    <name evidence="2" type="ORF">NDU88_005442</name>
</gene>
<feature type="compositionally biased region" description="Gly residues" evidence="1">
    <location>
        <begin position="65"/>
        <end position="74"/>
    </location>
</feature>
<proteinExistence type="predicted"/>
<keyword evidence="3" id="KW-1185">Reference proteome</keyword>
<accession>A0AAV7QFZ2</accession>
<feature type="region of interest" description="Disordered" evidence="1">
    <location>
        <begin position="28"/>
        <end position="80"/>
    </location>
</feature>
<dbReference type="Proteomes" id="UP001066276">
    <property type="component" value="Chromosome 6"/>
</dbReference>